<sequence>MADAHEKTEDPTSKKLEQARNKGQIARSRELSTTLVLIGSAAALIFLGQSIGGALFRVMQRMFTLSRDETYDANHMFQAWGSSVLEIAGPVLFYMVIVTIAGIYGSIALGGYNFTWESASPKANKINPINGLKRMFGPNGLVELLKALAKFIIVAVSTYLALRLFSHEALHLDMELYPRNIMHALELLGWAFLIICCAMIPIAVFDVPYQKFKHDKEMKMTKQEVKDERKNAEGNPEVKSRIRRLQFQAAARRMMQKVPEADVIVTNPTHFSVALKYDQNGTRAPVLVAKGIDELAMHIRKIANAHQVPIVESPMLARAIYYSTEEDREIPEKLFMAVAQVLAYVYQLKNWKKGRAKRPKPLAKELPIPPELRR</sequence>
<comment type="subcellular location">
    <subcellularLocation>
        <location evidence="1">Cell membrane</location>
        <topology evidence="1">Multi-pass membrane protein</topology>
    </subcellularLocation>
</comment>
<keyword evidence="15" id="KW-0282">Flagellum</keyword>
<evidence type="ECO:0000256" key="6">
    <source>
        <dbReference type="ARBA" id="ARBA00022692"/>
    </source>
</evidence>
<organism evidence="15 16">
    <name type="scientific">Bowmanella denitrificans</name>
    <dbReference type="NCBI Taxonomy" id="366582"/>
    <lineage>
        <taxon>Bacteria</taxon>
        <taxon>Pseudomonadati</taxon>
        <taxon>Pseudomonadota</taxon>
        <taxon>Gammaproteobacteria</taxon>
        <taxon>Alteromonadales</taxon>
        <taxon>Alteromonadaceae</taxon>
        <taxon>Bowmanella</taxon>
    </lineage>
</organism>
<dbReference type="Gene3D" id="3.40.1690.10">
    <property type="entry name" value="secretion proteins EscU"/>
    <property type="match status" value="1"/>
</dbReference>
<evidence type="ECO:0000256" key="14">
    <source>
        <dbReference type="SAM" id="MobiDB-lite"/>
    </source>
</evidence>
<evidence type="ECO:0000256" key="1">
    <source>
        <dbReference type="ARBA" id="ARBA00004651"/>
    </source>
</evidence>
<name>A0ABP3GSU6_9ALTE</name>
<keyword evidence="4 13" id="KW-0813">Transport</keyword>
<evidence type="ECO:0000256" key="5">
    <source>
        <dbReference type="ARBA" id="ARBA00022475"/>
    </source>
</evidence>
<evidence type="ECO:0000256" key="3">
    <source>
        <dbReference type="ARBA" id="ARBA00021622"/>
    </source>
</evidence>
<evidence type="ECO:0000256" key="11">
    <source>
        <dbReference type="ARBA" id="ARBA00023225"/>
    </source>
</evidence>
<keyword evidence="9 13" id="KW-1133">Transmembrane helix</keyword>
<keyword evidence="7 13" id="KW-1005">Bacterial flagellum biogenesis</keyword>
<protein>
    <recommendedName>
        <fullName evidence="3 13">Flagellar biosynthetic protein FlhB</fullName>
    </recommendedName>
</protein>
<dbReference type="NCBIfam" id="TIGR00328">
    <property type="entry name" value="flhB"/>
    <property type="match status" value="1"/>
</dbReference>
<dbReference type="EMBL" id="BAAAEI010000007">
    <property type="protein sequence ID" value="GAA0353343.1"/>
    <property type="molecule type" value="Genomic_DNA"/>
</dbReference>
<evidence type="ECO:0000256" key="4">
    <source>
        <dbReference type="ARBA" id="ARBA00022448"/>
    </source>
</evidence>
<feature type="transmembrane region" description="Helical" evidence="13">
    <location>
        <begin position="187"/>
        <end position="209"/>
    </location>
</feature>
<evidence type="ECO:0000256" key="13">
    <source>
        <dbReference type="RuleBase" id="RU364091"/>
    </source>
</evidence>
<dbReference type="PANTHER" id="PTHR30531">
    <property type="entry name" value="FLAGELLAR BIOSYNTHETIC PROTEIN FLHB"/>
    <property type="match status" value="1"/>
</dbReference>
<comment type="function">
    <text evidence="12 13">Required for formation of the rod structure in the basal body of the flagellar apparatus. Together with FliI and FliH, may constitute the export apparatus of flagellin.</text>
</comment>
<evidence type="ECO:0000313" key="16">
    <source>
        <dbReference type="Proteomes" id="UP001501757"/>
    </source>
</evidence>
<feature type="region of interest" description="Disordered" evidence="14">
    <location>
        <begin position="1"/>
        <end position="21"/>
    </location>
</feature>
<evidence type="ECO:0000313" key="15">
    <source>
        <dbReference type="EMBL" id="GAA0353343.1"/>
    </source>
</evidence>
<feature type="transmembrane region" description="Helical" evidence="13">
    <location>
        <begin position="144"/>
        <end position="167"/>
    </location>
</feature>
<dbReference type="InterPro" id="IPR029025">
    <property type="entry name" value="T3SS_substrate_exporter_C"/>
</dbReference>
<dbReference type="PANTHER" id="PTHR30531:SF12">
    <property type="entry name" value="FLAGELLAR BIOSYNTHETIC PROTEIN FLHB"/>
    <property type="match status" value="1"/>
</dbReference>
<dbReference type="Gene3D" id="6.10.250.2080">
    <property type="match status" value="1"/>
</dbReference>
<evidence type="ECO:0000256" key="10">
    <source>
        <dbReference type="ARBA" id="ARBA00023136"/>
    </source>
</evidence>
<keyword evidence="6 13" id="KW-0812">Transmembrane</keyword>
<feature type="compositionally biased region" description="Basic and acidic residues" evidence="14">
    <location>
        <begin position="1"/>
        <end position="20"/>
    </location>
</feature>
<evidence type="ECO:0000256" key="2">
    <source>
        <dbReference type="ARBA" id="ARBA00010690"/>
    </source>
</evidence>
<keyword evidence="5 13" id="KW-1003">Cell membrane</keyword>
<evidence type="ECO:0000256" key="8">
    <source>
        <dbReference type="ARBA" id="ARBA00022927"/>
    </source>
</evidence>
<keyword evidence="15" id="KW-0966">Cell projection</keyword>
<accession>A0ABP3GSU6</accession>
<dbReference type="RefSeq" id="WP_102798306.1">
    <property type="nucleotide sequence ID" value="NZ_BAAAEI010000007.1"/>
</dbReference>
<comment type="caution">
    <text evidence="15">The sequence shown here is derived from an EMBL/GenBank/DDBJ whole genome shotgun (WGS) entry which is preliminary data.</text>
</comment>
<gene>
    <name evidence="13 15" type="primary">flhB</name>
    <name evidence="15" type="ORF">GCM10009092_17140</name>
</gene>
<evidence type="ECO:0000256" key="9">
    <source>
        <dbReference type="ARBA" id="ARBA00022989"/>
    </source>
</evidence>
<evidence type="ECO:0000256" key="12">
    <source>
        <dbReference type="ARBA" id="ARBA00025078"/>
    </source>
</evidence>
<dbReference type="InterPro" id="IPR006135">
    <property type="entry name" value="T3SS_substrate_exporter"/>
</dbReference>
<keyword evidence="16" id="KW-1185">Reference proteome</keyword>
<feature type="transmembrane region" description="Helical" evidence="13">
    <location>
        <begin position="35"/>
        <end position="56"/>
    </location>
</feature>
<keyword evidence="11 13" id="KW-1006">Bacterial flagellum protein export</keyword>
<proteinExistence type="inferred from homology"/>
<dbReference type="SUPFAM" id="SSF160544">
    <property type="entry name" value="EscU C-terminal domain-like"/>
    <property type="match status" value="1"/>
</dbReference>
<dbReference type="Proteomes" id="UP001501757">
    <property type="component" value="Unassembled WGS sequence"/>
</dbReference>
<keyword evidence="8 13" id="KW-0653">Protein transport</keyword>
<comment type="similarity">
    <text evidence="2 13">Belongs to the type III secretion exporter family.</text>
</comment>
<dbReference type="Pfam" id="PF01312">
    <property type="entry name" value="Bac_export_2"/>
    <property type="match status" value="1"/>
</dbReference>
<keyword evidence="15" id="KW-0969">Cilium</keyword>
<evidence type="ECO:0000256" key="7">
    <source>
        <dbReference type="ARBA" id="ARBA00022795"/>
    </source>
</evidence>
<reference evidence="16" key="1">
    <citation type="journal article" date="2019" name="Int. J. Syst. Evol. Microbiol.">
        <title>The Global Catalogue of Microorganisms (GCM) 10K type strain sequencing project: providing services to taxonomists for standard genome sequencing and annotation.</title>
        <authorList>
            <consortium name="The Broad Institute Genomics Platform"/>
            <consortium name="The Broad Institute Genome Sequencing Center for Infectious Disease"/>
            <person name="Wu L."/>
            <person name="Ma J."/>
        </authorList>
    </citation>
    <scope>NUCLEOTIDE SEQUENCE [LARGE SCALE GENOMIC DNA]</scope>
    <source>
        <strain evidence="16">JCM 13378</strain>
    </source>
</reference>
<dbReference type="PRINTS" id="PR00950">
    <property type="entry name" value="TYPE3IMSPROT"/>
</dbReference>
<feature type="transmembrane region" description="Helical" evidence="13">
    <location>
        <begin position="91"/>
        <end position="112"/>
    </location>
</feature>
<keyword evidence="10 13" id="KW-0472">Membrane</keyword>
<dbReference type="InterPro" id="IPR006136">
    <property type="entry name" value="FlhB"/>
</dbReference>